<protein>
    <submittedName>
        <fullName evidence="3">Peptidoglycan-binding protein</fullName>
    </submittedName>
</protein>
<dbReference type="SUPFAM" id="SSF47090">
    <property type="entry name" value="PGBD-like"/>
    <property type="match status" value="1"/>
</dbReference>
<evidence type="ECO:0000256" key="1">
    <source>
        <dbReference type="SAM" id="MobiDB-lite"/>
    </source>
</evidence>
<dbReference type="InterPro" id="IPR002477">
    <property type="entry name" value="Peptidoglycan-bd-like"/>
</dbReference>
<sequence>MRHIPLSQVQPGDLCLWKGHHVSLVIQGGADPLLISHGTESGPYAIRLSAQKKSFPGATLLWLTSLGAKAGLKSTRMALSPEDKQRGDPPAEDGLSEEDTVTLEGLEGEEEGALLTMARAASQPLKGYKLPAVDLKRGSSGTGVRQLQTALVKLGHMTQAQMDTGPGTFGAQTEASLKKFQKAHGVDAMGVYGPKTRAAFKALGATISS</sequence>
<dbReference type="EMBL" id="RAWE01000005">
    <property type="protein sequence ID" value="RKH07289.1"/>
    <property type="molecule type" value="Genomic_DNA"/>
</dbReference>
<dbReference type="InterPro" id="IPR036365">
    <property type="entry name" value="PGBD-like_sf"/>
</dbReference>
<dbReference type="AlphaFoldDB" id="A0A3A8KJI7"/>
<dbReference type="Gene3D" id="1.10.101.10">
    <property type="entry name" value="PGBD-like superfamily/PGBD"/>
    <property type="match status" value="1"/>
</dbReference>
<reference evidence="4" key="1">
    <citation type="submission" date="2018-09" db="EMBL/GenBank/DDBJ databases">
        <authorList>
            <person name="Livingstone P.G."/>
            <person name="Whitworth D.E."/>
        </authorList>
    </citation>
    <scope>NUCLEOTIDE SEQUENCE [LARGE SCALE GENOMIC DNA]</scope>
    <source>
        <strain evidence="4">CA043D</strain>
    </source>
</reference>
<dbReference type="Pfam" id="PF01471">
    <property type="entry name" value="PG_binding_1"/>
    <property type="match status" value="1"/>
</dbReference>
<keyword evidence="4" id="KW-1185">Reference proteome</keyword>
<feature type="region of interest" description="Disordered" evidence="1">
    <location>
        <begin position="76"/>
        <end position="98"/>
    </location>
</feature>
<dbReference type="Proteomes" id="UP000268313">
    <property type="component" value="Unassembled WGS sequence"/>
</dbReference>
<evidence type="ECO:0000313" key="4">
    <source>
        <dbReference type="Proteomes" id="UP000268313"/>
    </source>
</evidence>
<dbReference type="InterPro" id="IPR036366">
    <property type="entry name" value="PGBDSf"/>
</dbReference>
<comment type="caution">
    <text evidence="3">The sequence shown here is derived from an EMBL/GenBank/DDBJ whole genome shotgun (WGS) entry which is preliminary data.</text>
</comment>
<evidence type="ECO:0000259" key="2">
    <source>
        <dbReference type="Pfam" id="PF01471"/>
    </source>
</evidence>
<proteinExistence type="predicted"/>
<accession>A0A3A8KJI7</accession>
<feature type="domain" description="Peptidoglycan binding-like" evidence="2">
    <location>
        <begin position="140"/>
        <end position="199"/>
    </location>
</feature>
<evidence type="ECO:0000313" key="3">
    <source>
        <dbReference type="EMBL" id="RKH07289.1"/>
    </source>
</evidence>
<organism evidence="3 4">
    <name type="scientific">Corallococcus carmarthensis</name>
    <dbReference type="NCBI Taxonomy" id="2316728"/>
    <lineage>
        <taxon>Bacteria</taxon>
        <taxon>Pseudomonadati</taxon>
        <taxon>Myxococcota</taxon>
        <taxon>Myxococcia</taxon>
        <taxon>Myxococcales</taxon>
        <taxon>Cystobacterineae</taxon>
        <taxon>Myxococcaceae</taxon>
        <taxon>Corallococcus</taxon>
    </lineage>
</organism>
<gene>
    <name evidence="3" type="ORF">D7X32_02280</name>
</gene>
<name>A0A3A8KJI7_9BACT</name>